<dbReference type="OMA" id="YQAGILC"/>
<dbReference type="Proteomes" id="UP000323067">
    <property type="component" value="Chromosome v"/>
</dbReference>
<dbReference type="VEuPathDB" id="FungiDB:A9K55_003989"/>
<sequence length="58" mass="6079">MLLYRAGILALFSAVISALALPAAEYNILLRGRMAGGNIGTNYLQEVAAADRLETLGA</sequence>
<organism evidence="1 2">
    <name type="scientific">Cordyceps militaris</name>
    <name type="common">Caterpillar fungus</name>
    <name type="synonym">Clavaria militaris</name>
    <dbReference type="NCBI Taxonomy" id="73501"/>
    <lineage>
        <taxon>Eukaryota</taxon>
        <taxon>Fungi</taxon>
        <taxon>Dikarya</taxon>
        <taxon>Ascomycota</taxon>
        <taxon>Pezizomycotina</taxon>
        <taxon>Sordariomycetes</taxon>
        <taxon>Hypocreomycetidae</taxon>
        <taxon>Hypocreales</taxon>
        <taxon>Cordycipitaceae</taxon>
        <taxon>Cordyceps</taxon>
    </lineage>
</organism>
<dbReference type="AlphaFoldDB" id="A0A2H4SNB2"/>
<dbReference type="VEuPathDB" id="FungiDB:CCM_04825"/>
<proteinExistence type="predicted"/>
<dbReference type="OrthoDB" id="10352918at2759"/>
<name>A0A2H4SNB2_CORMI</name>
<dbReference type="EMBL" id="CP023325">
    <property type="protein sequence ID" value="ATY64590.1"/>
    <property type="molecule type" value="Genomic_DNA"/>
</dbReference>
<accession>A0A2H4SNB2</accession>
<protein>
    <submittedName>
        <fullName evidence="1">Uncharacterized protein</fullName>
    </submittedName>
</protein>
<evidence type="ECO:0000313" key="2">
    <source>
        <dbReference type="Proteomes" id="UP000323067"/>
    </source>
</evidence>
<gene>
    <name evidence="1" type="ORF">A9K55_003989</name>
</gene>
<reference evidence="1 2" key="1">
    <citation type="journal article" date="2017" name="BMC Genomics">
        <title>Chromosome level assembly and secondary metabolite potential of the parasitic fungus Cordyceps militaris.</title>
        <authorList>
            <person name="Kramer G.J."/>
            <person name="Nodwell J.R."/>
        </authorList>
    </citation>
    <scope>NUCLEOTIDE SEQUENCE [LARGE SCALE GENOMIC DNA]</scope>
    <source>
        <strain evidence="1 2">ATCC 34164</strain>
    </source>
</reference>
<evidence type="ECO:0000313" key="1">
    <source>
        <dbReference type="EMBL" id="ATY64590.1"/>
    </source>
</evidence>